<accession>A0A1L8QSQ9</accession>
<organism evidence="2 3">
    <name type="scientific">Enterococcus aquimarinus</name>
    <dbReference type="NCBI Taxonomy" id="328396"/>
    <lineage>
        <taxon>Bacteria</taxon>
        <taxon>Bacillati</taxon>
        <taxon>Bacillota</taxon>
        <taxon>Bacilli</taxon>
        <taxon>Lactobacillales</taxon>
        <taxon>Enterococcaceae</taxon>
        <taxon>Enterococcus</taxon>
    </lineage>
</organism>
<dbReference type="Proteomes" id="UP000182149">
    <property type="component" value="Unassembled WGS sequence"/>
</dbReference>
<dbReference type="InterPro" id="IPR010499">
    <property type="entry name" value="AraC_E-bd"/>
</dbReference>
<keyword evidence="3" id="KW-1185">Reference proteome</keyword>
<dbReference type="OrthoDB" id="9773308at2"/>
<name>A0A1L8QSQ9_9ENTE</name>
<comment type="caution">
    <text evidence="2">The sequence shown here is derived from an EMBL/GenBank/DDBJ whole genome shotgun (WGS) entry which is preliminary data.</text>
</comment>
<dbReference type="InterPro" id="IPR011256">
    <property type="entry name" value="Reg_factor_effector_dom_sf"/>
</dbReference>
<proteinExistence type="predicted"/>
<sequence length="163" mass="18656">MRQGGTRMNYQVNIQPIPDTRVISIRYTGQYKEIGDYFDLLFDLAKERVDGAPFALYYDESYNSEEADIEVCLPVSEEIGVVEPFHNKIIAGNDFATTIHKGSYKQLNAGYQAIEAYLNERELPIGIPSREIYLIGFHPSKNQIVEEFVTQIAIPLPRDEDEF</sequence>
<evidence type="ECO:0000313" key="2">
    <source>
        <dbReference type="EMBL" id="OJG10553.1"/>
    </source>
</evidence>
<dbReference type="EMBL" id="JXKD01000007">
    <property type="protein sequence ID" value="OJG10553.1"/>
    <property type="molecule type" value="Genomic_DNA"/>
</dbReference>
<gene>
    <name evidence="2" type="ORF">RU93_GL002069</name>
</gene>
<dbReference type="SMART" id="SM00871">
    <property type="entry name" value="AraC_E_bind"/>
    <property type="match status" value="1"/>
</dbReference>
<evidence type="ECO:0000313" key="3">
    <source>
        <dbReference type="Proteomes" id="UP000182149"/>
    </source>
</evidence>
<dbReference type="SUPFAM" id="SSF55136">
    <property type="entry name" value="Probable bacterial effector-binding domain"/>
    <property type="match status" value="1"/>
</dbReference>
<feature type="domain" description="AraC effector-binding" evidence="1">
    <location>
        <begin position="10"/>
        <end position="157"/>
    </location>
</feature>
<dbReference type="Pfam" id="PF06445">
    <property type="entry name" value="GyrI-like"/>
    <property type="match status" value="1"/>
</dbReference>
<protein>
    <recommendedName>
        <fullName evidence="1">AraC effector-binding domain-containing protein</fullName>
    </recommendedName>
</protein>
<dbReference type="STRING" id="328396.RU93_GL002069"/>
<dbReference type="Gene3D" id="3.20.80.10">
    <property type="entry name" value="Regulatory factor, effector binding domain"/>
    <property type="match status" value="1"/>
</dbReference>
<dbReference type="InterPro" id="IPR029442">
    <property type="entry name" value="GyrI-like"/>
</dbReference>
<evidence type="ECO:0000259" key="1">
    <source>
        <dbReference type="SMART" id="SM00871"/>
    </source>
</evidence>
<reference evidence="2 3" key="1">
    <citation type="submission" date="2014-12" db="EMBL/GenBank/DDBJ databases">
        <title>Draft genome sequences of 29 type strains of Enterococci.</title>
        <authorList>
            <person name="Zhong Z."/>
            <person name="Sun Z."/>
            <person name="Liu W."/>
            <person name="Zhang W."/>
            <person name="Zhang H."/>
        </authorList>
    </citation>
    <scope>NUCLEOTIDE SEQUENCE [LARGE SCALE GENOMIC DNA]</scope>
    <source>
        <strain evidence="2 3">DSM 17690</strain>
    </source>
</reference>
<dbReference type="AlphaFoldDB" id="A0A1L8QSQ9"/>